<dbReference type="Proteomes" id="UP000187209">
    <property type="component" value="Unassembled WGS sequence"/>
</dbReference>
<dbReference type="Pfam" id="PF12796">
    <property type="entry name" value="Ank_2"/>
    <property type="match status" value="1"/>
</dbReference>
<dbReference type="InterPro" id="IPR002110">
    <property type="entry name" value="Ankyrin_rpt"/>
</dbReference>
<keyword evidence="2" id="KW-1185">Reference proteome</keyword>
<evidence type="ECO:0000313" key="1">
    <source>
        <dbReference type="EMBL" id="OMJ67816.1"/>
    </source>
</evidence>
<dbReference type="SUPFAM" id="SSF48403">
    <property type="entry name" value="Ankyrin repeat"/>
    <property type="match status" value="1"/>
</dbReference>
<evidence type="ECO:0000313" key="2">
    <source>
        <dbReference type="Proteomes" id="UP000187209"/>
    </source>
</evidence>
<dbReference type="OrthoDB" id="319065at2759"/>
<comment type="caution">
    <text evidence="1">The sequence shown here is derived from an EMBL/GenBank/DDBJ whole genome shotgun (WGS) entry which is preliminary data.</text>
</comment>
<dbReference type="Gene3D" id="1.25.40.20">
    <property type="entry name" value="Ankyrin repeat-containing domain"/>
    <property type="match status" value="1"/>
</dbReference>
<reference evidence="1 2" key="1">
    <citation type="submission" date="2016-11" db="EMBL/GenBank/DDBJ databases">
        <title>The macronuclear genome of Stentor coeruleus: a giant cell with tiny introns.</title>
        <authorList>
            <person name="Slabodnick M."/>
            <person name="Ruby J.G."/>
            <person name="Reiff S.B."/>
            <person name="Swart E.C."/>
            <person name="Gosai S."/>
            <person name="Prabakaran S."/>
            <person name="Witkowska E."/>
            <person name="Larue G.E."/>
            <person name="Fisher S."/>
            <person name="Freeman R.M."/>
            <person name="Gunawardena J."/>
            <person name="Chu W."/>
            <person name="Stover N.A."/>
            <person name="Gregory B.D."/>
            <person name="Nowacki M."/>
            <person name="Derisi J."/>
            <person name="Roy S.W."/>
            <person name="Marshall W.F."/>
            <person name="Sood P."/>
        </authorList>
    </citation>
    <scope>NUCLEOTIDE SEQUENCE [LARGE SCALE GENOMIC DNA]</scope>
    <source>
        <strain evidence="1">WM001</strain>
    </source>
</reference>
<gene>
    <name evidence="1" type="ORF">SteCoe_34920</name>
</gene>
<dbReference type="AlphaFoldDB" id="A0A1R2ATI5"/>
<sequence>MGCCACANNAPPSFMYVKKLQEAIDRNNVNLLKAIREEIAKEKLKIDINETFIKIQDIDMSPLAYAFWVGKFNAFHYLHKKMNANLLAMENLYIQQGKHPLNILCLNGNLDILEYYMPIYMEKESLEVSALASLSNEFIVEKKVCLTPIPLHLACEGGNIHIIDYIYKYFKGKPNTPNILDIHYQDINSGENCALIACRKGNFPMVKYLHGTCRVNFRVINSRYENALLITAAASKKRPLHNYYDIFTYLINEVKLDITYMHEEILLLLENKTMIEFFENELCKRGIVRSKAEVENKRKIIKNIGQRIRCENTFNNLKVNQGIREVDDNTYSEFCSSELGDLLK</sequence>
<accession>A0A1R2ATI5</accession>
<proteinExistence type="predicted"/>
<dbReference type="SMART" id="SM00248">
    <property type="entry name" value="ANK"/>
    <property type="match status" value="5"/>
</dbReference>
<dbReference type="InterPro" id="IPR036770">
    <property type="entry name" value="Ankyrin_rpt-contain_sf"/>
</dbReference>
<protein>
    <submittedName>
        <fullName evidence="1">Uncharacterized protein</fullName>
    </submittedName>
</protein>
<dbReference type="EMBL" id="MPUH01001431">
    <property type="protein sequence ID" value="OMJ67816.1"/>
    <property type="molecule type" value="Genomic_DNA"/>
</dbReference>
<organism evidence="1 2">
    <name type="scientific">Stentor coeruleus</name>
    <dbReference type="NCBI Taxonomy" id="5963"/>
    <lineage>
        <taxon>Eukaryota</taxon>
        <taxon>Sar</taxon>
        <taxon>Alveolata</taxon>
        <taxon>Ciliophora</taxon>
        <taxon>Postciliodesmatophora</taxon>
        <taxon>Heterotrichea</taxon>
        <taxon>Heterotrichida</taxon>
        <taxon>Stentoridae</taxon>
        <taxon>Stentor</taxon>
    </lineage>
</organism>
<name>A0A1R2ATI5_9CILI</name>